<protein>
    <submittedName>
        <fullName evidence="1">Uncharacterized protein</fullName>
    </submittedName>
</protein>
<evidence type="ECO:0000313" key="1">
    <source>
        <dbReference type="EMBL" id="CDW77552.1"/>
    </source>
</evidence>
<reference evidence="1 2" key="1">
    <citation type="submission" date="2014-06" db="EMBL/GenBank/DDBJ databases">
        <authorList>
            <person name="Swart Estienne"/>
        </authorList>
    </citation>
    <scope>NUCLEOTIDE SEQUENCE [LARGE SCALE GENOMIC DNA]</scope>
    <source>
        <strain evidence="1 2">130c</strain>
    </source>
</reference>
<dbReference type="EMBL" id="CCKQ01006253">
    <property type="protein sequence ID" value="CDW77552.1"/>
    <property type="molecule type" value="Genomic_DNA"/>
</dbReference>
<name>A0A078A7L6_STYLE</name>
<dbReference type="Proteomes" id="UP000039865">
    <property type="component" value="Unassembled WGS sequence"/>
</dbReference>
<keyword evidence="2" id="KW-1185">Reference proteome</keyword>
<dbReference type="InParanoid" id="A0A078A7L6"/>
<evidence type="ECO:0000313" key="2">
    <source>
        <dbReference type="Proteomes" id="UP000039865"/>
    </source>
</evidence>
<gene>
    <name evidence="1" type="primary">Contig14303.g15238</name>
    <name evidence="1" type="ORF">STYLEM_6515</name>
</gene>
<dbReference type="AlphaFoldDB" id="A0A078A7L6"/>
<accession>A0A078A7L6</accession>
<sequence>MKPLNYRQYNMSFDSLDKPKFFMQFSQSKHELGIISDDRSCFGVLNLTDGKVIGAFCRSAIGNVFVNTQIVQEFAYINFVKYLSAE</sequence>
<proteinExistence type="predicted"/>
<organism evidence="1 2">
    <name type="scientific">Stylonychia lemnae</name>
    <name type="common">Ciliate</name>
    <dbReference type="NCBI Taxonomy" id="5949"/>
    <lineage>
        <taxon>Eukaryota</taxon>
        <taxon>Sar</taxon>
        <taxon>Alveolata</taxon>
        <taxon>Ciliophora</taxon>
        <taxon>Intramacronucleata</taxon>
        <taxon>Spirotrichea</taxon>
        <taxon>Stichotrichia</taxon>
        <taxon>Sporadotrichida</taxon>
        <taxon>Oxytrichidae</taxon>
        <taxon>Stylonychinae</taxon>
        <taxon>Stylonychia</taxon>
    </lineage>
</organism>